<dbReference type="EMBL" id="JAZHOG010000007">
    <property type="protein sequence ID" value="MEJ8568257.1"/>
    <property type="molecule type" value="Genomic_DNA"/>
</dbReference>
<dbReference type="InterPro" id="IPR007434">
    <property type="entry name" value="FemAB-like"/>
</dbReference>
<evidence type="ECO:0000313" key="2">
    <source>
        <dbReference type="Proteomes" id="UP001359886"/>
    </source>
</evidence>
<dbReference type="Proteomes" id="UP001359886">
    <property type="component" value="Unassembled WGS sequence"/>
</dbReference>
<comment type="caution">
    <text evidence="1">The sequence shown here is derived from an EMBL/GenBank/DDBJ whole genome shotgun (WGS) entry which is preliminary data.</text>
</comment>
<keyword evidence="2" id="KW-1185">Reference proteome</keyword>
<reference evidence="1 2" key="1">
    <citation type="submission" date="2024-02" db="EMBL/GenBank/DDBJ databases">
        <title>A novel Wenzhouxiangellaceae bacterium, isolated from coastal sediments.</title>
        <authorList>
            <person name="Du Z.-J."/>
            <person name="Ye Y.-Q."/>
            <person name="Zhang X.-Y."/>
        </authorList>
    </citation>
    <scope>NUCLEOTIDE SEQUENCE [LARGE SCALE GENOMIC DNA]</scope>
    <source>
        <strain evidence="1 2">CH-27</strain>
    </source>
</reference>
<dbReference type="SUPFAM" id="SSF55729">
    <property type="entry name" value="Acyl-CoA N-acyltransferases (Nat)"/>
    <property type="match status" value="1"/>
</dbReference>
<organism evidence="1 2">
    <name type="scientific">Elongatibacter sediminis</name>
    <dbReference type="NCBI Taxonomy" id="3119006"/>
    <lineage>
        <taxon>Bacteria</taxon>
        <taxon>Pseudomonadati</taxon>
        <taxon>Pseudomonadota</taxon>
        <taxon>Gammaproteobacteria</taxon>
        <taxon>Chromatiales</taxon>
        <taxon>Wenzhouxiangellaceae</taxon>
        <taxon>Elongatibacter</taxon>
    </lineage>
</organism>
<dbReference type="Gene3D" id="3.40.630.30">
    <property type="match status" value="1"/>
</dbReference>
<dbReference type="RefSeq" id="WP_354695578.1">
    <property type="nucleotide sequence ID" value="NZ_JAZHOG010000007.1"/>
</dbReference>
<accession>A0AAW9R784</accession>
<dbReference type="InterPro" id="IPR016181">
    <property type="entry name" value="Acyl_CoA_acyltransferase"/>
</dbReference>
<proteinExistence type="predicted"/>
<protein>
    <submittedName>
        <fullName evidence="1">GNAT family N-acetyltransferase</fullName>
    </submittedName>
</protein>
<dbReference type="PANTHER" id="PTHR47017:SF1">
    <property type="entry name" value="ACYL-COA"/>
    <property type="match status" value="1"/>
</dbReference>
<dbReference type="AlphaFoldDB" id="A0AAW9R784"/>
<sequence length="388" mass="44199">MPPLSARVVTDIGNVDPTDWDGLEHDGDPFVSHGFLQALESSGSVCPESGWQPHHLALYEGGRLVAFAPTYLKAHSHGEFVFDWAWADAYQRYGHAYYPKLLTAVPYSPVPGPRLLVAAGHPDPAALRAALVSKAIETCEELNLSSWHCNFFSETDRTALRRDPLLARHDWQFHWFNAGYRSFDEFLASLRSKKRKNMRRDRRLVADAGIRLERRAGGELSEAERDFVYACYQQTFLEHGNHPALTADFFNRLSTTMPEAVMVALALREGRPIAMSWFLQGGGTLYGRYWGCIEQHAGLHFETAYHQGIEHCIERGLKVFQPGAQGEHKMSRGFVATQTRSAHLVRDPVFRRAIAAHLEREDDWLDQYREELEAHQPFRRDGTDRDRP</sequence>
<gene>
    <name evidence="1" type="ORF">V3330_11525</name>
</gene>
<dbReference type="Pfam" id="PF04339">
    <property type="entry name" value="FemAB_like"/>
    <property type="match status" value="1"/>
</dbReference>
<dbReference type="PANTHER" id="PTHR47017">
    <property type="entry name" value="ACYL-COA"/>
    <property type="match status" value="1"/>
</dbReference>
<name>A0AAW9R784_9GAMM</name>
<evidence type="ECO:0000313" key="1">
    <source>
        <dbReference type="EMBL" id="MEJ8568257.1"/>
    </source>
</evidence>